<sequence>MFRQTISAGRNGLLADATKKGTRFLTERTWDVVVVGGGHNGLTCAAYLAKAGLQVVVLERRPVLGGAAVTEEIVPGFKFSRASYLQSLLRPGIIRDLDLHRHGLKLLSRNPSSFTPTANGDYLLMGPDAALNRSQIQKFSKHDADAYPLYEEMLEQFCEILDPLMDEGPPESRGDQDSLIKRIRQGFSNVSFWSKFIPRCAILGQRKIIDLVEFLVAPASKVLDHWFESDILKATLATDAAIGSMASIYSPGSGYVLLHHVMGETNGARGIWSYVEGGMGAVSTALGKAAMELGATLVTNAEVNQILTREDYHNHLVTGVLLNDGTEVKAKAVLSNATPYVTFQKLISEGALPDEYLQKVKSIDYRSGTTKFNVAVNKLPNFSVCPNTSEEPGVQHFGTIHIGAESLTHIDVACQEAWSGLPSQRPIIEMTIPSSLDKTISPPGQHVINLFVQYTPYELKVGDWRSCSVRKKFSSSCFSLIEEYAPGFTSSIVDYEMLTPPDLEQVFGLTGGNIFHGAMGLDGIFLLRPVKGWSGYETPIKGLYICGAGAHPGGGVTGAPGRNCAQVVIKDISTKNPFWRSL</sequence>
<evidence type="ECO:0000313" key="8">
    <source>
        <dbReference type="Proteomes" id="UP000886520"/>
    </source>
</evidence>
<proteinExistence type="inferred from homology"/>
<accession>A0A9D4ULS3</accession>
<protein>
    <recommendedName>
        <fullName evidence="5">Pyridine nucleotide-disulfide oxidoreductase domain-containing protein 2</fullName>
    </recommendedName>
</protein>
<evidence type="ECO:0000256" key="2">
    <source>
        <dbReference type="ARBA" id="ARBA00006046"/>
    </source>
</evidence>
<evidence type="ECO:0000256" key="5">
    <source>
        <dbReference type="ARBA" id="ARBA00040298"/>
    </source>
</evidence>
<reference evidence="7" key="1">
    <citation type="submission" date="2021-01" db="EMBL/GenBank/DDBJ databases">
        <title>Adiantum capillus-veneris genome.</title>
        <authorList>
            <person name="Fang Y."/>
            <person name="Liao Q."/>
        </authorList>
    </citation>
    <scope>NUCLEOTIDE SEQUENCE</scope>
    <source>
        <strain evidence="7">H3</strain>
        <tissue evidence="7">Leaf</tissue>
    </source>
</reference>
<name>A0A9D4ULS3_ADICA</name>
<feature type="domain" description="Amine oxidase" evidence="6">
    <location>
        <begin position="232"/>
        <end position="369"/>
    </location>
</feature>
<organism evidence="7 8">
    <name type="scientific">Adiantum capillus-veneris</name>
    <name type="common">Maidenhair fern</name>
    <dbReference type="NCBI Taxonomy" id="13818"/>
    <lineage>
        <taxon>Eukaryota</taxon>
        <taxon>Viridiplantae</taxon>
        <taxon>Streptophyta</taxon>
        <taxon>Embryophyta</taxon>
        <taxon>Tracheophyta</taxon>
        <taxon>Polypodiopsida</taxon>
        <taxon>Polypodiidae</taxon>
        <taxon>Polypodiales</taxon>
        <taxon>Pteridineae</taxon>
        <taxon>Pteridaceae</taxon>
        <taxon>Vittarioideae</taxon>
        <taxon>Adiantum</taxon>
    </lineage>
</organism>
<comment type="function">
    <text evidence="3">Probable oxidoreductase that may play a role as regulator of mitochondrial function.</text>
</comment>
<dbReference type="InterPro" id="IPR002937">
    <property type="entry name" value="Amino_oxidase"/>
</dbReference>
<comment type="similarity">
    <text evidence="2">Belongs to the carotenoid/retinoid oxidoreductase family.</text>
</comment>
<dbReference type="Pfam" id="PF13450">
    <property type="entry name" value="NAD_binding_8"/>
    <property type="match status" value="1"/>
</dbReference>
<dbReference type="OrthoDB" id="7777654at2759"/>
<evidence type="ECO:0000256" key="4">
    <source>
        <dbReference type="ARBA" id="ARBA00038825"/>
    </source>
</evidence>
<evidence type="ECO:0000256" key="3">
    <source>
        <dbReference type="ARBA" id="ARBA00037217"/>
    </source>
</evidence>
<dbReference type="PANTHER" id="PTHR10668:SF103">
    <property type="entry name" value="PYRIDINE NUCLEOTIDE-DISULFIDE OXIDOREDUCTASE DOMAIN-CONTAINING PROTEIN 2"/>
    <property type="match status" value="1"/>
</dbReference>
<dbReference type="InterPro" id="IPR036188">
    <property type="entry name" value="FAD/NAD-bd_sf"/>
</dbReference>
<dbReference type="PRINTS" id="PR00419">
    <property type="entry name" value="ADXRDTASE"/>
</dbReference>
<gene>
    <name evidence="7" type="ORF">GOP47_0016082</name>
</gene>
<dbReference type="Pfam" id="PF01593">
    <property type="entry name" value="Amino_oxidase"/>
    <property type="match status" value="1"/>
</dbReference>
<evidence type="ECO:0000256" key="1">
    <source>
        <dbReference type="ARBA" id="ARBA00004305"/>
    </source>
</evidence>
<dbReference type="AlphaFoldDB" id="A0A9D4ULS3"/>
<evidence type="ECO:0000259" key="6">
    <source>
        <dbReference type="Pfam" id="PF01593"/>
    </source>
</evidence>
<keyword evidence="8" id="KW-1185">Reference proteome</keyword>
<dbReference type="GO" id="GO:0016491">
    <property type="term" value="F:oxidoreductase activity"/>
    <property type="evidence" value="ECO:0007669"/>
    <property type="project" value="InterPro"/>
</dbReference>
<dbReference type="EMBL" id="JABFUD020000015">
    <property type="protein sequence ID" value="KAI5069781.1"/>
    <property type="molecule type" value="Genomic_DNA"/>
</dbReference>
<dbReference type="GO" id="GO:0005759">
    <property type="term" value="C:mitochondrial matrix"/>
    <property type="evidence" value="ECO:0007669"/>
    <property type="project" value="UniProtKB-SubCell"/>
</dbReference>
<dbReference type="Proteomes" id="UP000886520">
    <property type="component" value="Chromosome 15"/>
</dbReference>
<dbReference type="Gene3D" id="3.50.50.60">
    <property type="entry name" value="FAD/NAD(P)-binding domain"/>
    <property type="match status" value="2"/>
</dbReference>
<comment type="caution">
    <text evidence="7">The sequence shown here is derived from an EMBL/GenBank/DDBJ whole genome shotgun (WGS) entry which is preliminary data.</text>
</comment>
<dbReference type="SUPFAM" id="SSF51905">
    <property type="entry name" value="FAD/NAD(P)-binding domain"/>
    <property type="match status" value="1"/>
</dbReference>
<comment type="subunit">
    <text evidence="4">Interacts with COX5B; this interaction may contribute to localize PYROXD2 to the inner face of the inner mitochondrial membrane.</text>
</comment>
<comment type="subcellular location">
    <subcellularLocation>
        <location evidence="1">Mitochondrion matrix</location>
    </subcellularLocation>
</comment>
<dbReference type="PANTHER" id="PTHR10668">
    <property type="entry name" value="PHYTOENE DEHYDROGENASE"/>
    <property type="match status" value="1"/>
</dbReference>
<evidence type="ECO:0000313" key="7">
    <source>
        <dbReference type="EMBL" id="KAI5069781.1"/>
    </source>
</evidence>